<accession>A0ABU2H6X9</accession>
<dbReference type="Pfam" id="PF00324">
    <property type="entry name" value="AA_permease"/>
    <property type="match status" value="1"/>
</dbReference>
<evidence type="ECO:0000256" key="2">
    <source>
        <dbReference type="ARBA" id="ARBA00022692"/>
    </source>
</evidence>
<dbReference type="Gene3D" id="1.20.1740.10">
    <property type="entry name" value="Amino acid/polyamine transporter I"/>
    <property type="match status" value="1"/>
</dbReference>
<keyword evidence="4 5" id="KW-0472">Membrane</keyword>
<evidence type="ECO:0000256" key="1">
    <source>
        <dbReference type="ARBA" id="ARBA00004141"/>
    </source>
</evidence>
<feature type="domain" description="Amino acid permease/ SLC12A" evidence="6">
    <location>
        <begin position="20"/>
        <end position="404"/>
    </location>
</feature>
<dbReference type="Proteomes" id="UP001250214">
    <property type="component" value="Unassembled WGS sequence"/>
</dbReference>
<sequence length="474" mass="49598">MAAPTGAQPIDRKIGLLGGMVLMTGTVVGISVFVLPGELIGAAGPSIALALALTVVPMVFSILALLQLGGAMPVAGGQYVYPSRLVKPLWGYISLFMIIGAIWSTLLFTAVGFAEFMRFFVDLPAPALAFGVLLGFLILNLLGVRLVTGVQIAMVCGIFLGSLAFIIPGSGQIDVGNYSPFLPEGLGPMLLAMISLYIPFQGYSMIVELGEELKNPVRNIPRVLALGMTVSVLLSVGLVGVFVGLDSWTNLAAYGGGGIAQAAGEAMPTAIGGAVAAAAILGALTTVNALVISYSRTLMRAGRDDVISSSIARIHPVSQVPHRAVIVLVVPPMVGALFTPDVVLLTTFLGMIILYGNIMTAFGLWNLPKRYPEHYRTSIYRLPMPLLRITAIVSATIAALLWLVVLAGAPGVFAAVCAVLVAGAIGYVLRRRAMLGRGIDLDERLRHLHSYETHDPSAGSAAEALNRAAAASRS</sequence>
<proteinExistence type="predicted"/>
<protein>
    <submittedName>
        <fullName evidence="7">APC family permease</fullName>
    </submittedName>
</protein>
<dbReference type="PANTHER" id="PTHR42770:SF7">
    <property type="entry name" value="MEMBRANE PROTEIN"/>
    <property type="match status" value="1"/>
</dbReference>
<comment type="subcellular location">
    <subcellularLocation>
        <location evidence="1">Membrane</location>
        <topology evidence="1">Multi-pass membrane protein</topology>
    </subcellularLocation>
</comment>
<feature type="transmembrane region" description="Helical" evidence="5">
    <location>
        <begin position="411"/>
        <end position="429"/>
    </location>
</feature>
<organism evidence="7 8">
    <name type="scientific">Lipingzhangella rawalii</name>
    <dbReference type="NCBI Taxonomy" id="2055835"/>
    <lineage>
        <taxon>Bacteria</taxon>
        <taxon>Bacillati</taxon>
        <taxon>Actinomycetota</taxon>
        <taxon>Actinomycetes</taxon>
        <taxon>Streptosporangiales</taxon>
        <taxon>Nocardiopsidaceae</taxon>
        <taxon>Lipingzhangella</taxon>
    </lineage>
</organism>
<feature type="transmembrane region" description="Helical" evidence="5">
    <location>
        <begin position="386"/>
        <end position="405"/>
    </location>
</feature>
<dbReference type="EMBL" id="JAVLVT010000005">
    <property type="protein sequence ID" value="MDS1271063.1"/>
    <property type="molecule type" value="Genomic_DNA"/>
</dbReference>
<name>A0ABU2H6X9_9ACTN</name>
<feature type="transmembrane region" description="Helical" evidence="5">
    <location>
        <begin position="123"/>
        <end position="142"/>
    </location>
</feature>
<reference evidence="8" key="1">
    <citation type="submission" date="2023-07" db="EMBL/GenBank/DDBJ databases">
        <title>Novel species in the genus Lipingzhangella isolated from Sambhar Salt Lake.</title>
        <authorList>
            <person name="Jiya N."/>
            <person name="Kajale S."/>
            <person name="Sharma A."/>
        </authorList>
    </citation>
    <scope>NUCLEOTIDE SEQUENCE [LARGE SCALE GENOMIC DNA]</scope>
    <source>
        <strain evidence="8">LS1_29</strain>
    </source>
</reference>
<keyword evidence="3 5" id="KW-1133">Transmembrane helix</keyword>
<dbReference type="RefSeq" id="WP_310912614.1">
    <property type="nucleotide sequence ID" value="NZ_JAVLVT010000005.1"/>
</dbReference>
<feature type="transmembrane region" description="Helical" evidence="5">
    <location>
        <begin position="149"/>
        <end position="169"/>
    </location>
</feature>
<dbReference type="InterPro" id="IPR004841">
    <property type="entry name" value="AA-permease/SLC12A_dom"/>
</dbReference>
<evidence type="ECO:0000256" key="3">
    <source>
        <dbReference type="ARBA" id="ARBA00022989"/>
    </source>
</evidence>
<keyword evidence="2 5" id="KW-0812">Transmembrane</keyword>
<gene>
    <name evidence="7" type="ORF">RIF23_12210</name>
</gene>
<evidence type="ECO:0000256" key="4">
    <source>
        <dbReference type="ARBA" id="ARBA00023136"/>
    </source>
</evidence>
<keyword evidence="8" id="KW-1185">Reference proteome</keyword>
<feature type="transmembrane region" description="Helical" evidence="5">
    <location>
        <begin position="344"/>
        <end position="365"/>
    </location>
</feature>
<feature type="transmembrane region" description="Helical" evidence="5">
    <location>
        <begin position="14"/>
        <end position="35"/>
    </location>
</feature>
<feature type="transmembrane region" description="Helical" evidence="5">
    <location>
        <begin position="47"/>
        <end position="68"/>
    </location>
</feature>
<feature type="transmembrane region" description="Helical" evidence="5">
    <location>
        <begin position="89"/>
        <end position="111"/>
    </location>
</feature>
<dbReference type="PIRSF" id="PIRSF006060">
    <property type="entry name" value="AA_transporter"/>
    <property type="match status" value="1"/>
</dbReference>
<dbReference type="InterPro" id="IPR050367">
    <property type="entry name" value="APC_superfamily"/>
</dbReference>
<evidence type="ECO:0000256" key="5">
    <source>
        <dbReference type="SAM" id="Phobius"/>
    </source>
</evidence>
<evidence type="ECO:0000313" key="7">
    <source>
        <dbReference type="EMBL" id="MDS1271063.1"/>
    </source>
</evidence>
<feature type="transmembrane region" description="Helical" evidence="5">
    <location>
        <begin position="320"/>
        <end position="338"/>
    </location>
</feature>
<evidence type="ECO:0000259" key="6">
    <source>
        <dbReference type="Pfam" id="PF00324"/>
    </source>
</evidence>
<evidence type="ECO:0000313" key="8">
    <source>
        <dbReference type="Proteomes" id="UP001250214"/>
    </source>
</evidence>
<feature type="transmembrane region" description="Helical" evidence="5">
    <location>
        <begin position="270"/>
        <end position="294"/>
    </location>
</feature>
<feature type="transmembrane region" description="Helical" evidence="5">
    <location>
        <begin position="223"/>
        <end position="245"/>
    </location>
</feature>
<dbReference type="PANTHER" id="PTHR42770">
    <property type="entry name" value="AMINO ACID TRANSPORTER-RELATED"/>
    <property type="match status" value="1"/>
</dbReference>
<feature type="transmembrane region" description="Helical" evidence="5">
    <location>
        <begin position="189"/>
        <end position="211"/>
    </location>
</feature>
<comment type="caution">
    <text evidence="7">The sequence shown here is derived from an EMBL/GenBank/DDBJ whole genome shotgun (WGS) entry which is preliminary data.</text>
</comment>